<gene>
    <name evidence="4" type="ORF">DGYR_LOCUS3958</name>
</gene>
<comment type="similarity">
    <text evidence="1">Belongs to the EEIG family.</text>
</comment>
<proteinExistence type="inferred from homology"/>
<dbReference type="InterPro" id="IPR019448">
    <property type="entry name" value="NT-C2"/>
</dbReference>
<comment type="caution">
    <text evidence="4">The sequence shown here is derived from an EMBL/GenBank/DDBJ whole genome shotgun (WGS) entry which is preliminary data.</text>
</comment>
<evidence type="ECO:0000256" key="2">
    <source>
        <dbReference type="SAM" id="MobiDB-lite"/>
    </source>
</evidence>
<dbReference type="InterPro" id="IPR039931">
    <property type="entry name" value="EEIG1/2-like"/>
</dbReference>
<dbReference type="PANTHER" id="PTHR21456">
    <property type="entry name" value="FAMILY WITH SEQUENCE SIMILARITY 102"/>
    <property type="match status" value="1"/>
</dbReference>
<feature type="region of interest" description="Disordered" evidence="2">
    <location>
        <begin position="154"/>
        <end position="218"/>
    </location>
</feature>
<dbReference type="AlphaFoldDB" id="A0A7I8VIU6"/>
<dbReference type="PANTHER" id="PTHR21456:SF1">
    <property type="entry name" value="C2 NT-TYPE DOMAIN-CONTAINING PROTEIN"/>
    <property type="match status" value="1"/>
</dbReference>
<feature type="domain" description="C2 NT-type" evidence="3">
    <location>
        <begin position="2"/>
        <end position="146"/>
    </location>
</feature>
<reference evidence="4 5" key="1">
    <citation type="submission" date="2020-08" db="EMBL/GenBank/DDBJ databases">
        <authorList>
            <person name="Hejnol A."/>
        </authorList>
    </citation>
    <scope>NUCLEOTIDE SEQUENCE [LARGE SCALE GENOMIC DNA]</scope>
</reference>
<accession>A0A7I8VIU6</accession>
<evidence type="ECO:0000259" key="3">
    <source>
        <dbReference type="PROSITE" id="PS51840"/>
    </source>
</evidence>
<evidence type="ECO:0000256" key="1">
    <source>
        <dbReference type="ARBA" id="ARBA00034780"/>
    </source>
</evidence>
<dbReference type="Pfam" id="PF10358">
    <property type="entry name" value="NT-C2"/>
    <property type="match status" value="1"/>
</dbReference>
<organism evidence="4 5">
    <name type="scientific">Dimorphilus gyrociliatus</name>
    <dbReference type="NCBI Taxonomy" id="2664684"/>
    <lineage>
        <taxon>Eukaryota</taxon>
        <taxon>Metazoa</taxon>
        <taxon>Spiralia</taxon>
        <taxon>Lophotrochozoa</taxon>
        <taxon>Annelida</taxon>
        <taxon>Polychaeta</taxon>
        <taxon>Polychaeta incertae sedis</taxon>
        <taxon>Dinophilidae</taxon>
        <taxon>Dimorphilus</taxon>
    </lineage>
</organism>
<dbReference type="PROSITE" id="PS51840">
    <property type="entry name" value="C2_NT"/>
    <property type="match status" value="1"/>
</dbReference>
<dbReference type="OrthoDB" id="3365224at2759"/>
<evidence type="ECO:0000313" key="4">
    <source>
        <dbReference type="EMBL" id="CAD5115191.1"/>
    </source>
</evidence>
<keyword evidence="5" id="KW-1185">Reference proteome</keyword>
<dbReference type="EMBL" id="CAJFCJ010000006">
    <property type="protein sequence ID" value="CAD5115191.1"/>
    <property type="molecule type" value="Genomic_DNA"/>
</dbReference>
<evidence type="ECO:0000313" key="5">
    <source>
        <dbReference type="Proteomes" id="UP000549394"/>
    </source>
</evidence>
<sequence>MAFMSKKKRWKFDIDLTIEGATSVSLTNGTLFVKVRIVDGKSVENNISEKVQVKNHEIAWNHNVTFTAKMTANNSTDVLKTYLVRISVRLDEQGGKSYKKLGYVELDLAEYAKNGEPIRKRCLLKSYDVKKRPDNTLLCIKLGMKLAEGTPNFICKEPEQTNDVTDSKSKTEDGASVASLSSGFGSLTRGNHVHMSQEPEGGVGKGHSRHGSQVDMKV</sequence>
<name>A0A7I8VIU6_9ANNE</name>
<dbReference type="Proteomes" id="UP000549394">
    <property type="component" value="Unassembled WGS sequence"/>
</dbReference>
<feature type="compositionally biased region" description="Polar residues" evidence="2">
    <location>
        <begin position="178"/>
        <end position="189"/>
    </location>
</feature>
<protein>
    <recommendedName>
        <fullName evidence="3">C2 NT-type domain-containing protein</fullName>
    </recommendedName>
</protein>